<organism evidence="2 3">
    <name type="scientific">Trichodelitschia bisporula</name>
    <dbReference type="NCBI Taxonomy" id="703511"/>
    <lineage>
        <taxon>Eukaryota</taxon>
        <taxon>Fungi</taxon>
        <taxon>Dikarya</taxon>
        <taxon>Ascomycota</taxon>
        <taxon>Pezizomycotina</taxon>
        <taxon>Dothideomycetes</taxon>
        <taxon>Dothideomycetes incertae sedis</taxon>
        <taxon>Phaeotrichales</taxon>
        <taxon>Phaeotrichaceae</taxon>
        <taxon>Trichodelitschia</taxon>
    </lineage>
</organism>
<evidence type="ECO:0000313" key="3">
    <source>
        <dbReference type="Proteomes" id="UP000799640"/>
    </source>
</evidence>
<gene>
    <name evidence="2" type="ORF">EJ06DRAFT_558010</name>
</gene>
<keyword evidence="1" id="KW-0732">Signal</keyword>
<protein>
    <submittedName>
        <fullName evidence="2">Uncharacterized protein</fullName>
    </submittedName>
</protein>
<dbReference type="EMBL" id="ML996699">
    <property type="protein sequence ID" value="KAF2398832.1"/>
    <property type="molecule type" value="Genomic_DNA"/>
</dbReference>
<keyword evidence="3" id="KW-1185">Reference proteome</keyword>
<reference evidence="2" key="1">
    <citation type="journal article" date="2020" name="Stud. Mycol.">
        <title>101 Dothideomycetes genomes: a test case for predicting lifestyles and emergence of pathogens.</title>
        <authorList>
            <person name="Haridas S."/>
            <person name="Albert R."/>
            <person name="Binder M."/>
            <person name="Bloem J."/>
            <person name="Labutti K."/>
            <person name="Salamov A."/>
            <person name="Andreopoulos B."/>
            <person name="Baker S."/>
            <person name="Barry K."/>
            <person name="Bills G."/>
            <person name="Bluhm B."/>
            <person name="Cannon C."/>
            <person name="Castanera R."/>
            <person name="Culley D."/>
            <person name="Daum C."/>
            <person name="Ezra D."/>
            <person name="Gonzalez J."/>
            <person name="Henrissat B."/>
            <person name="Kuo A."/>
            <person name="Liang C."/>
            <person name="Lipzen A."/>
            <person name="Lutzoni F."/>
            <person name="Magnuson J."/>
            <person name="Mondo S."/>
            <person name="Nolan M."/>
            <person name="Ohm R."/>
            <person name="Pangilinan J."/>
            <person name="Park H.-J."/>
            <person name="Ramirez L."/>
            <person name="Alfaro M."/>
            <person name="Sun H."/>
            <person name="Tritt A."/>
            <person name="Yoshinaga Y."/>
            <person name="Zwiers L.-H."/>
            <person name="Turgeon B."/>
            <person name="Goodwin S."/>
            <person name="Spatafora J."/>
            <person name="Crous P."/>
            <person name="Grigoriev I."/>
        </authorList>
    </citation>
    <scope>NUCLEOTIDE SEQUENCE</scope>
    <source>
        <strain evidence="2">CBS 262.69</strain>
    </source>
</reference>
<sequence length="288" mass="31923">MHLSLSLVLPLLLALLTLTNAKTLRKRDMDAGPYEDLLFYYAYKMNWHAANNGGPGLTIAPSCVASGRPCTFLEFLRATAADPTQINMSAGAGTSDPDINDAKLNRYVQPSGKAWAGVYDGAKLHGKYNPAVKGFGQLISLTTDAVQACRVWQKGIDPKSAPAVAMKQAFDQVFPAVRHIYAARMRATWPYRLRIAQREANKLGIKLETTQVGYFDNQYRWEKWNWAKTAKPYATNDPKIRALAKKLRSLESTDFEAKGLTSEESKSRAHSAVLQHASNALQTLDKEC</sequence>
<dbReference type="Proteomes" id="UP000799640">
    <property type="component" value="Unassembled WGS sequence"/>
</dbReference>
<evidence type="ECO:0000256" key="1">
    <source>
        <dbReference type="SAM" id="SignalP"/>
    </source>
</evidence>
<feature type="chain" id="PRO_5026163380" evidence="1">
    <location>
        <begin position="22"/>
        <end position="288"/>
    </location>
</feature>
<dbReference type="AlphaFoldDB" id="A0A6G1HS55"/>
<accession>A0A6G1HS55</accession>
<name>A0A6G1HS55_9PEZI</name>
<feature type="signal peptide" evidence="1">
    <location>
        <begin position="1"/>
        <end position="21"/>
    </location>
</feature>
<evidence type="ECO:0000313" key="2">
    <source>
        <dbReference type="EMBL" id="KAF2398832.1"/>
    </source>
</evidence>
<dbReference type="OrthoDB" id="4794019at2759"/>
<proteinExistence type="predicted"/>